<reference evidence="1" key="1">
    <citation type="submission" date="2021-10" db="EMBL/GenBank/DDBJ databases">
        <title>Anaerobic single-cell dispensing facilitates the cultivation of human gut bacteria.</title>
        <authorList>
            <person name="Afrizal A."/>
        </authorList>
    </citation>
    <scope>NUCLEOTIDE SEQUENCE</scope>
    <source>
        <strain evidence="1">CLA-AA-H215</strain>
    </source>
</reference>
<name>A0AAE3EAL8_9FIRM</name>
<evidence type="ECO:0000313" key="1">
    <source>
        <dbReference type="EMBL" id="MCC2231117.1"/>
    </source>
</evidence>
<dbReference type="EMBL" id="JAJEQR010000022">
    <property type="protein sequence ID" value="MCC2231117.1"/>
    <property type="molecule type" value="Genomic_DNA"/>
</dbReference>
<gene>
    <name evidence="1" type="ORF">LKD81_08915</name>
</gene>
<dbReference type="RefSeq" id="WP_308453637.1">
    <property type="nucleotide sequence ID" value="NZ_JAJEQR010000022.1"/>
</dbReference>
<proteinExistence type="predicted"/>
<dbReference type="Proteomes" id="UP001198182">
    <property type="component" value="Unassembled WGS sequence"/>
</dbReference>
<accession>A0AAE3EAL8</accession>
<dbReference type="AlphaFoldDB" id="A0AAE3EAL8"/>
<comment type="caution">
    <text evidence="1">The sequence shown here is derived from an EMBL/GenBank/DDBJ whole genome shotgun (WGS) entry which is preliminary data.</text>
</comment>
<keyword evidence="2" id="KW-1185">Reference proteome</keyword>
<protein>
    <submittedName>
        <fullName evidence="1">Uncharacterized protein</fullName>
    </submittedName>
</protein>
<sequence length="129" mass="14483">MFAKTVTVMIQEQDYHLAYTVKAMFEIMDLLGEKDLMTVMMDNTGKEYQNLCQMAEIMSKAAEELLFYEGQASGKVLNAEELKIGARPVDLLALKSAMTQAVAFGYGREVKDEEDEVDLGLAELQKKTE</sequence>
<organism evidence="1 2">
    <name type="scientific">Hominifimenecus microfluidus</name>
    <dbReference type="NCBI Taxonomy" id="2885348"/>
    <lineage>
        <taxon>Bacteria</taxon>
        <taxon>Bacillati</taxon>
        <taxon>Bacillota</taxon>
        <taxon>Clostridia</taxon>
        <taxon>Lachnospirales</taxon>
        <taxon>Lachnospiraceae</taxon>
        <taxon>Hominifimenecus</taxon>
    </lineage>
</organism>
<evidence type="ECO:0000313" key="2">
    <source>
        <dbReference type="Proteomes" id="UP001198182"/>
    </source>
</evidence>